<organism evidence="2 3">
    <name type="scientific">Dreissena polymorpha</name>
    <name type="common">Zebra mussel</name>
    <name type="synonym">Mytilus polymorpha</name>
    <dbReference type="NCBI Taxonomy" id="45954"/>
    <lineage>
        <taxon>Eukaryota</taxon>
        <taxon>Metazoa</taxon>
        <taxon>Spiralia</taxon>
        <taxon>Lophotrochozoa</taxon>
        <taxon>Mollusca</taxon>
        <taxon>Bivalvia</taxon>
        <taxon>Autobranchia</taxon>
        <taxon>Heteroconchia</taxon>
        <taxon>Euheterodonta</taxon>
        <taxon>Imparidentia</taxon>
        <taxon>Neoheterodontei</taxon>
        <taxon>Myida</taxon>
        <taxon>Dreissenoidea</taxon>
        <taxon>Dreissenidae</taxon>
        <taxon>Dreissena</taxon>
    </lineage>
</organism>
<proteinExistence type="predicted"/>
<comment type="caution">
    <text evidence="2">The sequence shown here is derived from an EMBL/GenBank/DDBJ whole genome shotgun (WGS) entry which is preliminary data.</text>
</comment>
<feature type="compositionally biased region" description="Low complexity" evidence="1">
    <location>
        <begin position="16"/>
        <end position="25"/>
    </location>
</feature>
<reference evidence="2" key="2">
    <citation type="submission" date="2020-11" db="EMBL/GenBank/DDBJ databases">
        <authorList>
            <person name="McCartney M.A."/>
            <person name="Auch B."/>
            <person name="Kono T."/>
            <person name="Mallez S."/>
            <person name="Becker A."/>
            <person name="Gohl D.M."/>
            <person name="Silverstein K.A.T."/>
            <person name="Koren S."/>
            <person name="Bechman K.B."/>
            <person name="Herman A."/>
            <person name="Abrahante J.E."/>
            <person name="Garbe J."/>
        </authorList>
    </citation>
    <scope>NUCLEOTIDE SEQUENCE</scope>
    <source>
        <strain evidence="2">Duluth1</strain>
        <tissue evidence="2">Whole animal</tissue>
    </source>
</reference>
<sequence>MSVGYCEVKPSSASRTDVTNTTTTPVDGKLSAWGSWDACSKSCANGTQSRHRT</sequence>
<dbReference type="EMBL" id="JAIWYP010000006">
    <property type="protein sequence ID" value="KAH3804622.1"/>
    <property type="molecule type" value="Genomic_DNA"/>
</dbReference>
<evidence type="ECO:0000313" key="2">
    <source>
        <dbReference type="EMBL" id="KAH3804622.1"/>
    </source>
</evidence>
<accession>A0A9D4JE99</accession>
<keyword evidence="3" id="KW-1185">Reference proteome</keyword>
<protein>
    <submittedName>
        <fullName evidence="2">Uncharacterized protein</fullName>
    </submittedName>
</protein>
<dbReference type="Proteomes" id="UP000828390">
    <property type="component" value="Unassembled WGS sequence"/>
</dbReference>
<dbReference type="AlphaFoldDB" id="A0A9D4JE99"/>
<dbReference type="Gene3D" id="2.20.100.10">
    <property type="entry name" value="Thrombospondin type-1 (TSP1) repeat"/>
    <property type="match status" value="1"/>
</dbReference>
<evidence type="ECO:0000313" key="3">
    <source>
        <dbReference type="Proteomes" id="UP000828390"/>
    </source>
</evidence>
<dbReference type="Pfam" id="PF00090">
    <property type="entry name" value="TSP_1"/>
    <property type="match status" value="1"/>
</dbReference>
<dbReference type="SUPFAM" id="SSF82895">
    <property type="entry name" value="TSP-1 type 1 repeat"/>
    <property type="match status" value="1"/>
</dbReference>
<name>A0A9D4JE99_DREPO</name>
<feature type="region of interest" description="Disordered" evidence="1">
    <location>
        <begin position="1"/>
        <end position="25"/>
    </location>
</feature>
<dbReference type="InterPro" id="IPR036383">
    <property type="entry name" value="TSP1_rpt_sf"/>
</dbReference>
<gene>
    <name evidence="2" type="ORF">DPMN_132911</name>
</gene>
<evidence type="ECO:0000256" key="1">
    <source>
        <dbReference type="SAM" id="MobiDB-lite"/>
    </source>
</evidence>
<dbReference type="InterPro" id="IPR000884">
    <property type="entry name" value="TSP1_rpt"/>
</dbReference>
<dbReference type="PROSITE" id="PS50092">
    <property type="entry name" value="TSP1"/>
    <property type="match status" value="1"/>
</dbReference>
<reference evidence="2" key="1">
    <citation type="journal article" date="2019" name="bioRxiv">
        <title>The Genome of the Zebra Mussel, Dreissena polymorpha: A Resource for Invasive Species Research.</title>
        <authorList>
            <person name="McCartney M.A."/>
            <person name="Auch B."/>
            <person name="Kono T."/>
            <person name="Mallez S."/>
            <person name="Zhang Y."/>
            <person name="Obille A."/>
            <person name="Becker A."/>
            <person name="Abrahante J.E."/>
            <person name="Garbe J."/>
            <person name="Badalamenti J.P."/>
            <person name="Herman A."/>
            <person name="Mangelson H."/>
            <person name="Liachko I."/>
            <person name="Sullivan S."/>
            <person name="Sone E.D."/>
            <person name="Koren S."/>
            <person name="Silverstein K.A.T."/>
            <person name="Beckman K.B."/>
            <person name="Gohl D.M."/>
        </authorList>
    </citation>
    <scope>NUCLEOTIDE SEQUENCE</scope>
    <source>
        <strain evidence="2">Duluth1</strain>
        <tissue evidence="2">Whole animal</tissue>
    </source>
</reference>